<dbReference type="Proteomes" id="UP000814033">
    <property type="component" value="Unassembled WGS sequence"/>
</dbReference>
<dbReference type="EMBL" id="MU275842">
    <property type="protein sequence ID" value="KAI0053091.1"/>
    <property type="molecule type" value="Genomic_DNA"/>
</dbReference>
<protein>
    <submittedName>
        <fullName evidence="1">Uncharacterized protein</fullName>
    </submittedName>
</protein>
<reference evidence="1" key="2">
    <citation type="journal article" date="2022" name="New Phytol.">
        <title>Evolutionary transition to the ectomycorrhizal habit in the genomes of a hyperdiverse lineage of mushroom-forming fungi.</title>
        <authorList>
            <person name="Looney B."/>
            <person name="Miyauchi S."/>
            <person name="Morin E."/>
            <person name="Drula E."/>
            <person name="Courty P.E."/>
            <person name="Kohler A."/>
            <person name="Kuo A."/>
            <person name="LaButti K."/>
            <person name="Pangilinan J."/>
            <person name="Lipzen A."/>
            <person name="Riley R."/>
            <person name="Andreopoulos W."/>
            <person name="He G."/>
            <person name="Johnson J."/>
            <person name="Nolan M."/>
            <person name="Tritt A."/>
            <person name="Barry K.W."/>
            <person name="Grigoriev I.V."/>
            <person name="Nagy L.G."/>
            <person name="Hibbett D."/>
            <person name="Henrissat B."/>
            <person name="Matheny P.B."/>
            <person name="Labbe J."/>
            <person name="Martin F.M."/>
        </authorList>
    </citation>
    <scope>NUCLEOTIDE SEQUENCE</scope>
    <source>
        <strain evidence="1">FP105234-sp</strain>
    </source>
</reference>
<reference evidence="1" key="1">
    <citation type="submission" date="2021-02" db="EMBL/GenBank/DDBJ databases">
        <authorList>
            <consortium name="DOE Joint Genome Institute"/>
            <person name="Ahrendt S."/>
            <person name="Looney B.P."/>
            <person name="Miyauchi S."/>
            <person name="Morin E."/>
            <person name="Drula E."/>
            <person name="Courty P.E."/>
            <person name="Chicoki N."/>
            <person name="Fauchery L."/>
            <person name="Kohler A."/>
            <person name="Kuo A."/>
            <person name="Labutti K."/>
            <person name="Pangilinan J."/>
            <person name="Lipzen A."/>
            <person name="Riley R."/>
            <person name="Andreopoulos W."/>
            <person name="He G."/>
            <person name="Johnson J."/>
            <person name="Barry K.W."/>
            <person name="Grigoriev I.V."/>
            <person name="Nagy L."/>
            <person name="Hibbett D."/>
            <person name="Henrissat B."/>
            <person name="Matheny P.B."/>
            <person name="Labbe J."/>
            <person name="Martin F."/>
        </authorList>
    </citation>
    <scope>NUCLEOTIDE SEQUENCE</scope>
    <source>
        <strain evidence="1">FP105234-sp</strain>
    </source>
</reference>
<organism evidence="1 2">
    <name type="scientific">Auriscalpium vulgare</name>
    <dbReference type="NCBI Taxonomy" id="40419"/>
    <lineage>
        <taxon>Eukaryota</taxon>
        <taxon>Fungi</taxon>
        <taxon>Dikarya</taxon>
        <taxon>Basidiomycota</taxon>
        <taxon>Agaricomycotina</taxon>
        <taxon>Agaricomycetes</taxon>
        <taxon>Russulales</taxon>
        <taxon>Auriscalpiaceae</taxon>
        <taxon>Auriscalpium</taxon>
    </lineage>
</organism>
<gene>
    <name evidence="1" type="ORF">FA95DRAFT_1482504</name>
</gene>
<accession>A0ACB8SAC7</accession>
<evidence type="ECO:0000313" key="1">
    <source>
        <dbReference type="EMBL" id="KAI0053091.1"/>
    </source>
</evidence>
<name>A0ACB8SAC7_9AGAM</name>
<evidence type="ECO:0000313" key="2">
    <source>
        <dbReference type="Proteomes" id="UP000814033"/>
    </source>
</evidence>
<comment type="caution">
    <text evidence="1">The sequence shown here is derived from an EMBL/GenBank/DDBJ whole genome shotgun (WGS) entry which is preliminary data.</text>
</comment>
<sequence length="149" mass="16636">MHRGHRAPSFIAEDVDELVELRARQRTFDGAYARTALGNLGYSLTILRMFERSFYRIGILYAALAASLFVVAFLRARYSRHDFADIHQNAKASLLHLDAAPTRGQENKRVFGRPFVTAGSFVILVAGLVAMMQIFLVVLILQLRPGEGA</sequence>
<keyword evidence="2" id="KW-1185">Reference proteome</keyword>
<proteinExistence type="predicted"/>